<dbReference type="PANTHER" id="PTHR10322:SF20">
    <property type="entry name" value="DNA POLYMERASE 1"/>
    <property type="match status" value="1"/>
</dbReference>
<dbReference type="GO" id="GO:0003887">
    <property type="term" value="F:DNA-directed DNA polymerase activity"/>
    <property type="evidence" value="ECO:0007669"/>
    <property type="project" value="UniProtKB-KW"/>
</dbReference>
<evidence type="ECO:0000256" key="5">
    <source>
        <dbReference type="ARBA" id="ARBA00022932"/>
    </source>
</evidence>
<evidence type="ECO:0000256" key="1">
    <source>
        <dbReference type="ARBA" id="ARBA00005755"/>
    </source>
</evidence>
<evidence type="ECO:0000256" key="2">
    <source>
        <dbReference type="ARBA" id="ARBA00022679"/>
    </source>
</evidence>
<dbReference type="InterPro" id="IPR012337">
    <property type="entry name" value="RNaseH-like_sf"/>
</dbReference>
<dbReference type="GO" id="GO:0006261">
    <property type="term" value="P:DNA-templated DNA replication"/>
    <property type="evidence" value="ECO:0007669"/>
    <property type="project" value="TreeGrafter"/>
</dbReference>
<evidence type="ECO:0000256" key="6">
    <source>
        <dbReference type="ARBA" id="ARBA00023125"/>
    </source>
</evidence>
<feature type="domain" description="DNA-directed DNA polymerase family B exonuclease" evidence="11">
    <location>
        <begin position="220"/>
        <end position="440"/>
    </location>
</feature>
<dbReference type="NCBIfam" id="NF004417">
    <property type="entry name" value="PRK05761.1-3"/>
    <property type="match status" value="1"/>
</dbReference>
<feature type="region of interest" description="Disordered" evidence="9">
    <location>
        <begin position="1"/>
        <end position="46"/>
    </location>
</feature>
<dbReference type="Pfam" id="PF03104">
    <property type="entry name" value="DNA_pol_B_exo1"/>
    <property type="match status" value="1"/>
</dbReference>
<dbReference type="PROSITE" id="PS00116">
    <property type="entry name" value="DNA_POLYMERASE_B"/>
    <property type="match status" value="1"/>
</dbReference>
<dbReference type="Gene3D" id="3.30.342.10">
    <property type="entry name" value="DNA Polymerase, chain B, domain 1"/>
    <property type="match status" value="1"/>
</dbReference>
<evidence type="ECO:0000256" key="4">
    <source>
        <dbReference type="ARBA" id="ARBA00022705"/>
    </source>
</evidence>
<evidence type="ECO:0000256" key="9">
    <source>
        <dbReference type="SAM" id="MobiDB-lite"/>
    </source>
</evidence>
<keyword evidence="5 8" id="KW-0239">DNA-directed DNA polymerase</keyword>
<dbReference type="PRINTS" id="PR00106">
    <property type="entry name" value="DNAPOLB"/>
</dbReference>
<dbReference type="SUPFAM" id="SSF53098">
    <property type="entry name" value="Ribonuclease H-like"/>
    <property type="match status" value="1"/>
</dbReference>
<gene>
    <name evidence="12" type="ORF">ENP99_01360</name>
</gene>
<dbReference type="InterPro" id="IPR017964">
    <property type="entry name" value="DNA-dir_DNA_pol_B_CS"/>
</dbReference>
<feature type="domain" description="DNA-directed DNA polymerase family B multifunctional" evidence="10">
    <location>
        <begin position="563"/>
        <end position="924"/>
    </location>
</feature>
<dbReference type="InterPro" id="IPR006134">
    <property type="entry name" value="DNA-dir_DNA_pol_B_multi_dom"/>
</dbReference>
<comment type="catalytic activity">
    <reaction evidence="7 8">
        <text>DNA(n) + a 2'-deoxyribonucleoside 5'-triphosphate = DNA(n+1) + diphosphate</text>
        <dbReference type="Rhea" id="RHEA:22508"/>
        <dbReference type="Rhea" id="RHEA-COMP:17339"/>
        <dbReference type="Rhea" id="RHEA-COMP:17340"/>
        <dbReference type="ChEBI" id="CHEBI:33019"/>
        <dbReference type="ChEBI" id="CHEBI:61560"/>
        <dbReference type="ChEBI" id="CHEBI:173112"/>
        <dbReference type="EC" id="2.7.7.7"/>
    </reaction>
</comment>
<keyword evidence="4 8" id="KW-0235">DNA replication</keyword>
<name>A0A7J2T8D7_9CREN</name>
<keyword evidence="2 8" id="KW-0808">Transferase</keyword>
<dbReference type="InterPro" id="IPR006133">
    <property type="entry name" value="DNA-dir_DNA_pol_B_exonuc"/>
</dbReference>
<dbReference type="InterPro" id="IPR050240">
    <property type="entry name" value="DNA_pol_type-B"/>
</dbReference>
<dbReference type="SUPFAM" id="SSF56672">
    <property type="entry name" value="DNA/RNA polymerases"/>
    <property type="match status" value="1"/>
</dbReference>
<protein>
    <recommendedName>
        <fullName evidence="8">DNA polymerase</fullName>
        <ecNumber evidence="8">2.7.7.7</ecNumber>
    </recommendedName>
</protein>
<reference evidence="12" key="1">
    <citation type="journal article" date="2020" name="mSystems">
        <title>Genome- and Community-Level Interaction Insights into Carbon Utilization and Element Cycling Functions of Hydrothermarchaeota in Hydrothermal Sediment.</title>
        <authorList>
            <person name="Zhou Z."/>
            <person name="Liu Y."/>
            <person name="Xu W."/>
            <person name="Pan J."/>
            <person name="Luo Z.H."/>
            <person name="Li M."/>
        </authorList>
    </citation>
    <scope>NUCLEOTIDE SEQUENCE [LARGE SCALE GENOMIC DNA]</scope>
    <source>
        <strain evidence="12">SpSt-27</strain>
    </source>
</reference>
<dbReference type="FunFam" id="1.10.287.690:FF:000011">
    <property type="entry name" value="DNA polymerase"/>
    <property type="match status" value="1"/>
</dbReference>
<organism evidence="12">
    <name type="scientific">Ignisphaera aggregans</name>
    <dbReference type="NCBI Taxonomy" id="334771"/>
    <lineage>
        <taxon>Archaea</taxon>
        <taxon>Thermoproteota</taxon>
        <taxon>Thermoprotei</taxon>
        <taxon>Desulfurococcales</taxon>
        <taxon>Desulfurococcaceae</taxon>
        <taxon>Ignisphaera</taxon>
    </lineage>
</organism>
<dbReference type="GO" id="GO:0003677">
    <property type="term" value="F:DNA binding"/>
    <property type="evidence" value="ECO:0007669"/>
    <property type="project" value="UniProtKB-KW"/>
</dbReference>
<comment type="caution">
    <text evidence="12">The sequence shown here is derived from an EMBL/GenBank/DDBJ whole genome shotgun (WGS) entry which is preliminary data.</text>
</comment>
<dbReference type="Gene3D" id="1.10.132.60">
    <property type="entry name" value="DNA polymerase family B, C-terminal domain"/>
    <property type="match status" value="1"/>
</dbReference>
<dbReference type="EC" id="2.7.7.7" evidence="8"/>
<dbReference type="Gene3D" id="3.90.1600.10">
    <property type="entry name" value="Palm domain of DNA polymerase"/>
    <property type="match status" value="1"/>
</dbReference>
<evidence type="ECO:0000256" key="3">
    <source>
        <dbReference type="ARBA" id="ARBA00022695"/>
    </source>
</evidence>
<dbReference type="InterPro" id="IPR036397">
    <property type="entry name" value="RNaseH_sf"/>
</dbReference>
<evidence type="ECO:0000256" key="7">
    <source>
        <dbReference type="ARBA" id="ARBA00049244"/>
    </source>
</evidence>
<dbReference type="InterPro" id="IPR023211">
    <property type="entry name" value="DNA_pol_palm_dom_sf"/>
</dbReference>
<dbReference type="NCBIfam" id="NF004419">
    <property type="entry name" value="PRK05761.1-5"/>
    <property type="match status" value="1"/>
</dbReference>
<feature type="compositionally biased region" description="Polar residues" evidence="9">
    <location>
        <begin position="23"/>
        <end position="34"/>
    </location>
</feature>
<keyword evidence="3 8" id="KW-0548">Nucleotidyltransferase</keyword>
<proteinExistence type="inferred from homology"/>
<dbReference type="SMART" id="SM00486">
    <property type="entry name" value="POLBc"/>
    <property type="match status" value="1"/>
</dbReference>
<dbReference type="GO" id="GO:0000166">
    <property type="term" value="F:nucleotide binding"/>
    <property type="evidence" value="ECO:0007669"/>
    <property type="project" value="InterPro"/>
</dbReference>
<comment type="similarity">
    <text evidence="1 8">Belongs to the DNA polymerase type-B family.</text>
</comment>
<evidence type="ECO:0000259" key="10">
    <source>
        <dbReference type="Pfam" id="PF00136"/>
    </source>
</evidence>
<dbReference type="Gene3D" id="3.30.420.10">
    <property type="entry name" value="Ribonuclease H-like superfamily/Ribonuclease H"/>
    <property type="match status" value="1"/>
</dbReference>
<evidence type="ECO:0000313" key="12">
    <source>
        <dbReference type="EMBL" id="HEH30756.1"/>
    </source>
</evidence>
<evidence type="ECO:0000256" key="8">
    <source>
        <dbReference type="RuleBase" id="RU000442"/>
    </source>
</evidence>
<dbReference type="Pfam" id="PF00136">
    <property type="entry name" value="DNA_pol_B"/>
    <property type="match status" value="1"/>
</dbReference>
<dbReference type="PANTHER" id="PTHR10322">
    <property type="entry name" value="DNA POLYMERASE CATALYTIC SUBUNIT"/>
    <property type="match status" value="1"/>
</dbReference>
<evidence type="ECO:0000259" key="11">
    <source>
        <dbReference type="Pfam" id="PF03104"/>
    </source>
</evidence>
<dbReference type="Gene3D" id="1.10.287.690">
    <property type="entry name" value="Helix hairpin bin"/>
    <property type="match status" value="1"/>
</dbReference>
<accession>A0A7J2T8D7</accession>
<dbReference type="InterPro" id="IPR042087">
    <property type="entry name" value="DNA_pol_B_thumb"/>
</dbReference>
<dbReference type="InterPro" id="IPR043502">
    <property type="entry name" value="DNA/RNA_pol_sf"/>
</dbReference>
<dbReference type="InterPro" id="IPR006172">
    <property type="entry name" value="DNA-dir_DNA_pol_B"/>
</dbReference>
<sequence length="949" mass="108508">MKKSGKNRSLLEFIKQGDAPTKVTDTSASKSSEALAQAGKEKEESTNVVVTQQSKAMEQRLGQAMTEVKGEAAVPEHKVLSSFAVKVVIPISLNLEPVSKHFLVKRNVVDSVNTAYLLQVDYDGNAKKALMVFYDPKSNELLFLYDKTGHKPYFLTDIPVDKFSDQNNTVIKKITGHPSFDHVELVEKFDMLYNTKRTFTKIVTKDPLAVRYLRNKVAKAWEADIRYHINYIYDNKLIPGIPYTVSGFNFIEEAGVDEKKLLEDITRNLDLKTRELIDAALHFAKLFEVRWFSPKRIAIDIEVYTPFEGRVPSPENAEYPIMSIAVVSNDGLKKAFVLYREGLKSGQEIPMDVEIEIYDNERSMLLDFLHVVQQYPIVISFNGDNFDFRYLFFRALKLGIDKELLGVEIRKVIKGNKVEYEVKLRNSLHIDLYKFFSNKAIQTYAFESKYKETNLDAVAQALLGIGKVQLNTDLSKISLEDLVRYNLRDAQITLELTSFSNELVWKLILLLMRISKLGLEDLTRSTVSVWIKNLFYWEHRRKGLLIPRRDDILSLKSRKVTEAIIKGKKYAGAIVMEPPQGIFFNVAVLDFASLYPSIMKRWNLSYETIDPEPGKCNSIESIIDEQNRVIHQVCLDRPGITSTIVGLLRDFRVRIYKKKAKDKSLDEATRSWYDVVQRAMKVFINAAYGVFGAESFSLYAPSVAESVTALGRRVITATRDRALALGLRVLYGDTDSLFVWNPDEAKLNDLRMWVEETFGLELEVDKTYKFVAFPALKKNYVGVLPNGEIDVKGMVGKKRNTPEFIKKLFVYILKELSTIEEPEDAFKVINRIRDELEKYYLLLKNRLLTLDEIAFQTTLSKPLSEYKKSTPQHVKAALMLQKYGMQIAAGDMVAYIKVKTREGVKPVQLAKITEIDIQKYLEAMRTSLEQLFTALNISWEDIIGGSKIV</sequence>
<dbReference type="AlphaFoldDB" id="A0A7J2T8D7"/>
<keyword evidence="6 8" id="KW-0238">DNA-binding</keyword>
<dbReference type="EMBL" id="DSLL01000009">
    <property type="protein sequence ID" value="HEH30756.1"/>
    <property type="molecule type" value="Genomic_DNA"/>
</dbReference>